<feature type="region of interest" description="Disordered" evidence="1">
    <location>
        <begin position="314"/>
        <end position="348"/>
    </location>
</feature>
<dbReference type="InterPro" id="IPR029058">
    <property type="entry name" value="AB_hydrolase_fold"/>
</dbReference>
<keyword evidence="3" id="KW-1185">Reference proteome</keyword>
<dbReference type="HOGENOM" id="CLU_015536_1_0_1"/>
<feature type="region of interest" description="Disordered" evidence="1">
    <location>
        <begin position="120"/>
        <end position="165"/>
    </location>
</feature>
<evidence type="ECO:0000256" key="1">
    <source>
        <dbReference type="SAM" id="MobiDB-lite"/>
    </source>
</evidence>
<gene>
    <name evidence="2" type="ORF">JAAARDRAFT_65899</name>
</gene>
<protein>
    <recommendedName>
        <fullName evidence="4">DUF676 domain-containing protein</fullName>
    </recommendedName>
</protein>
<dbReference type="Proteomes" id="UP000027265">
    <property type="component" value="Unassembled WGS sequence"/>
</dbReference>
<feature type="region of interest" description="Disordered" evidence="1">
    <location>
        <begin position="607"/>
        <end position="634"/>
    </location>
</feature>
<evidence type="ECO:0000313" key="2">
    <source>
        <dbReference type="EMBL" id="KDQ62077.1"/>
    </source>
</evidence>
<feature type="region of interest" description="Disordered" evidence="1">
    <location>
        <begin position="536"/>
        <end position="575"/>
    </location>
</feature>
<dbReference type="InParanoid" id="A0A067QEZ7"/>
<dbReference type="PANTHER" id="PTHR11440">
    <property type="entry name" value="LECITHIN-CHOLESTEROL ACYLTRANSFERASE-RELATED"/>
    <property type="match status" value="1"/>
</dbReference>
<organism evidence="2 3">
    <name type="scientific">Jaapia argillacea MUCL 33604</name>
    <dbReference type="NCBI Taxonomy" id="933084"/>
    <lineage>
        <taxon>Eukaryota</taxon>
        <taxon>Fungi</taxon>
        <taxon>Dikarya</taxon>
        <taxon>Basidiomycota</taxon>
        <taxon>Agaricomycotina</taxon>
        <taxon>Agaricomycetes</taxon>
        <taxon>Agaricomycetidae</taxon>
        <taxon>Jaapiales</taxon>
        <taxon>Jaapiaceae</taxon>
        <taxon>Jaapia</taxon>
    </lineage>
</organism>
<evidence type="ECO:0008006" key="4">
    <source>
        <dbReference type="Google" id="ProtNLM"/>
    </source>
</evidence>
<feature type="compositionally biased region" description="Low complexity" evidence="1">
    <location>
        <begin position="120"/>
        <end position="131"/>
    </location>
</feature>
<dbReference type="OrthoDB" id="5592486at2759"/>
<dbReference type="EMBL" id="KL197711">
    <property type="protein sequence ID" value="KDQ62077.1"/>
    <property type="molecule type" value="Genomic_DNA"/>
</dbReference>
<feature type="compositionally biased region" description="Basic and acidic residues" evidence="1">
    <location>
        <begin position="614"/>
        <end position="634"/>
    </location>
</feature>
<dbReference type="SUPFAM" id="SSF53474">
    <property type="entry name" value="alpha/beta-Hydrolases"/>
    <property type="match status" value="1"/>
</dbReference>
<feature type="compositionally biased region" description="Basic and acidic residues" evidence="1">
    <location>
        <begin position="536"/>
        <end position="559"/>
    </location>
</feature>
<proteinExistence type="predicted"/>
<reference evidence="3" key="1">
    <citation type="journal article" date="2014" name="Proc. Natl. Acad. Sci. U.S.A.">
        <title>Extensive sampling of basidiomycete genomes demonstrates inadequacy of the white-rot/brown-rot paradigm for wood decay fungi.</title>
        <authorList>
            <person name="Riley R."/>
            <person name="Salamov A.A."/>
            <person name="Brown D.W."/>
            <person name="Nagy L.G."/>
            <person name="Floudas D."/>
            <person name="Held B.W."/>
            <person name="Levasseur A."/>
            <person name="Lombard V."/>
            <person name="Morin E."/>
            <person name="Otillar R."/>
            <person name="Lindquist E.A."/>
            <person name="Sun H."/>
            <person name="LaButti K.M."/>
            <person name="Schmutz J."/>
            <person name="Jabbour D."/>
            <person name="Luo H."/>
            <person name="Baker S.E."/>
            <person name="Pisabarro A.G."/>
            <person name="Walton J.D."/>
            <person name="Blanchette R.A."/>
            <person name="Henrissat B."/>
            <person name="Martin F."/>
            <person name="Cullen D."/>
            <person name="Hibbett D.S."/>
            <person name="Grigoriev I.V."/>
        </authorList>
    </citation>
    <scope>NUCLEOTIDE SEQUENCE [LARGE SCALE GENOMIC DNA]</scope>
    <source>
        <strain evidence="3">MUCL 33604</strain>
    </source>
</reference>
<dbReference type="STRING" id="933084.A0A067QEZ7"/>
<feature type="compositionally biased region" description="Basic and acidic residues" evidence="1">
    <location>
        <begin position="566"/>
        <end position="575"/>
    </location>
</feature>
<feature type="compositionally biased region" description="Basic and acidic residues" evidence="1">
    <location>
        <begin position="132"/>
        <end position="149"/>
    </location>
</feature>
<accession>A0A067QEZ7</accession>
<dbReference type="Gene3D" id="3.40.50.1820">
    <property type="entry name" value="alpha/beta hydrolase"/>
    <property type="match status" value="1"/>
</dbReference>
<name>A0A067QEZ7_9AGAM</name>
<dbReference type="AlphaFoldDB" id="A0A067QEZ7"/>
<evidence type="ECO:0000313" key="3">
    <source>
        <dbReference type="Proteomes" id="UP000027265"/>
    </source>
</evidence>
<sequence length="657" mass="73527">MNSALSLPIPVAVFLRRLVNVFSGLSISHQYLSLRRSQEEGEPVTGLAQTYTVREGGRSRILDDILDVLQHTNWSWWTHRDEWSRLWTLLHSSTLNGDGIISSEPPIGRGWNWRSFLSFSSQSDGGSGDSPKQSETDREPSKDQNDAKKPSPPLPYKPKSTRDDPIHRLLKNPVLYDPLRAPRHPIVLCHGLYGFDVRGPSAWPSLQMHYWANVLNILKRKVGADVIVTAVPSTGSITSRAENLDRILCERGRGRGLNLMGHSMGGLDCRYLISHIKPTEYTPLSLTTLSTPHRGSPFMDWCANRIGLGRLNEGFPPNALSPSNPQPSEASSETAEKPPPPPSSTLSFSSIPSSFTTFLISILDSPAYANLTSTYLNTVFNPATPDSPNVRYFSVAGRSPSVPIWHPFWLPKMVLDEFEDKARQDMRKEGERLLKLQGLTVDDLIKHNGQPPMWEREDDWGNDGLVTIQSARWGEFMGIMEGCDHWEIRGARGIELDIDLPSVSFGIGSSTGDKDGDGWSISDWTKFVKAWRKEEKKAQDEMRREENTRRQATEVRSHDSISTVVPKDDKKAARDAADAEREAVLKSSTDKLSAVFDWLVEQVPVGSLASQSKGKGEGKSEEASKKSRKPVRNELETKEDLERFYVALSRKLYDEGL</sequence>